<dbReference type="STRING" id="1164594.SAMN05216204_101258"/>
<dbReference type="EMBL" id="FOLD01000001">
    <property type="protein sequence ID" value="SFB75420.1"/>
    <property type="molecule type" value="Genomic_DNA"/>
</dbReference>
<dbReference type="RefSeq" id="WP_091870043.1">
    <property type="nucleotide sequence ID" value="NZ_FOLD01000001.1"/>
</dbReference>
<dbReference type="Pfam" id="PF14907">
    <property type="entry name" value="NTP_transf_5"/>
    <property type="match status" value="1"/>
</dbReference>
<proteinExistence type="predicted"/>
<keyword evidence="2" id="KW-1185">Reference proteome</keyword>
<dbReference type="OrthoDB" id="5497963at2"/>
<evidence type="ECO:0000313" key="1">
    <source>
        <dbReference type="EMBL" id="SFB75420.1"/>
    </source>
</evidence>
<sequence length="358" mass="39619">MSRDLPVLLAVLRAPASMAGLGLAQWELLLRQAERCDMGASLMFLAQEQGLAAGLPAPVREQFEWLKVRASRHRQAVEWEVRQLEPVLATLGLPLVLLKGAAYALAGLPPAPGRLFSDIDILVPFEQLGRVEAALMLDGWVSNLPDPYDQRYYREWMHELPPMQHARRQSVLDVHHTILPRTASAKPDPAKLWQAAQPVAGHPALRVLAPADMVLHSAVHLFHEGEFDHGMRGLFDLHRLLVHFGAEPGFWDALSLRAHQMDVGRSLFYALRYTARLLGTPVPSPMPGPLAAAGPGAVQLALMDWLFVRVLRPLGPGCDASFGAVARLVLYLRGNWLRMPPLMLARHLLHKALLSKPS</sequence>
<dbReference type="InterPro" id="IPR039498">
    <property type="entry name" value="NTP_transf_5"/>
</dbReference>
<gene>
    <name evidence="1" type="ORF">SAMN05216204_101258</name>
</gene>
<dbReference type="Proteomes" id="UP000198639">
    <property type="component" value="Unassembled WGS sequence"/>
</dbReference>
<name>A0A1I1DRU5_9BURK</name>
<keyword evidence="1" id="KW-0808">Transferase</keyword>
<evidence type="ECO:0000313" key="2">
    <source>
        <dbReference type="Proteomes" id="UP000198639"/>
    </source>
</evidence>
<organism evidence="1 2">
    <name type="scientific">Massilia yuzhufengensis</name>
    <dbReference type="NCBI Taxonomy" id="1164594"/>
    <lineage>
        <taxon>Bacteria</taxon>
        <taxon>Pseudomonadati</taxon>
        <taxon>Pseudomonadota</taxon>
        <taxon>Betaproteobacteria</taxon>
        <taxon>Burkholderiales</taxon>
        <taxon>Oxalobacteraceae</taxon>
        <taxon>Telluria group</taxon>
        <taxon>Massilia</taxon>
    </lineage>
</organism>
<dbReference type="AlphaFoldDB" id="A0A1I1DRU5"/>
<protein>
    <submittedName>
        <fullName evidence="1">Uncharacterized nucleotidyltransferase</fullName>
    </submittedName>
</protein>
<dbReference type="GO" id="GO:0016740">
    <property type="term" value="F:transferase activity"/>
    <property type="evidence" value="ECO:0007669"/>
    <property type="project" value="UniProtKB-KW"/>
</dbReference>
<accession>A0A1I1DRU5</accession>
<reference evidence="2" key="1">
    <citation type="submission" date="2016-10" db="EMBL/GenBank/DDBJ databases">
        <authorList>
            <person name="Varghese N."/>
            <person name="Submissions S."/>
        </authorList>
    </citation>
    <scope>NUCLEOTIDE SEQUENCE [LARGE SCALE GENOMIC DNA]</scope>
    <source>
        <strain evidence="2">CGMCC 1.12041</strain>
    </source>
</reference>